<protein>
    <recommendedName>
        <fullName evidence="1">Nucleotidyltransferase-like domain-containing protein</fullName>
    </recommendedName>
</protein>
<name>A0A1G7R644_9RHOB</name>
<accession>A0A1G7R644</accession>
<dbReference type="Pfam" id="PF12281">
    <property type="entry name" value="NTP_transf_8"/>
    <property type="match status" value="1"/>
</dbReference>
<evidence type="ECO:0000259" key="1">
    <source>
        <dbReference type="Pfam" id="PF12281"/>
    </source>
</evidence>
<dbReference type="InterPro" id="IPR058575">
    <property type="entry name" value="NTP_transf_8_dom"/>
</dbReference>
<dbReference type="RefSeq" id="WP_074646328.1">
    <property type="nucleotide sequence ID" value="NZ_FNBL01000011.1"/>
</dbReference>
<dbReference type="OrthoDB" id="5469612at2"/>
<reference evidence="2 3" key="1">
    <citation type="submission" date="2016-10" db="EMBL/GenBank/DDBJ databases">
        <authorList>
            <person name="de Groot N.N."/>
        </authorList>
    </citation>
    <scope>NUCLEOTIDE SEQUENCE [LARGE SCALE GENOMIC DNA]</scope>
    <source>
        <strain evidence="2 3">DSM 27375</strain>
    </source>
</reference>
<feature type="domain" description="Nucleotidyltransferase-like" evidence="1">
    <location>
        <begin position="104"/>
        <end position="311"/>
    </location>
</feature>
<dbReference type="PIRSF" id="PIRSF031854">
    <property type="entry name" value="UCP031854"/>
    <property type="match status" value="1"/>
</dbReference>
<proteinExistence type="predicted"/>
<sequence>MANLSSVARSAYSDLLRLLKDDMVANVRGSLVTKERGGKVYWYAAEKIGTSVKFWYIGPDSAETRARVDRMNELRERAAERKLERARLARLLRAEGMTPVDRGTGGLLLAMAKVGTFRLGGTLIGTNAFRLMEGELGATLPLGSVANTGDLDIAQFERLSLALQDAVEPSLAQTFSALKFDPVQGLDRDSVWRWRQSGKTGMMIEFLTPSFDAAEGIRDLPALGVKARALHHLNYLISDPIHAVALYRDGILVQIPRPEKFAIHKLIVADRRRDGPQSFKAEKDRQQAAFLIETMSEDRPSDIWDAYEDALARGPKWRERIARTLERMPVTRDILMACKAG</sequence>
<dbReference type="AlphaFoldDB" id="A0A1G7R644"/>
<dbReference type="InterPro" id="IPR022550">
    <property type="entry name" value="NTP_transf_8"/>
</dbReference>
<dbReference type="Proteomes" id="UP000182284">
    <property type="component" value="Unassembled WGS sequence"/>
</dbReference>
<dbReference type="EMBL" id="FNBL01000011">
    <property type="protein sequence ID" value="SDG06262.1"/>
    <property type="molecule type" value="Genomic_DNA"/>
</dbReference>
<organism evidence="2 3">
    <name type="scientific">Celeribacter baekdonensis</name>
    <dbReference type="NCBI Taxonomy" id="875171"/>
    <lineage>
        <taxon>Bacteria</taxon>
        <taxon>Pseudomonadati</taxon>
        <taxon>Pseudomonadota</taxon>
        <taxon>Alphaproteobacteria</taxon>
        <taxon>Rhodobacterales</taxon>
        <taxon>Roseobacteraceae</taxon>
        <taxon>Celeribacter</taxon>
    </lineage>
</organism>
<gene>
    <name evidence="2" type="ORF">SAMN04488117_11141</name>
</gene>
<evidence type="ECO:0000313" key="2">
    <source>
        <dbReference type="EMBL" id="SDG06262.1"/>
    </source>
</evidence>
<evidence type="ECO:0000313" key="3">
    <source>
        <dbReference type="Proteomes" id="UP000182284"/>
    </source>
</evidence>